<sequence>MDHSPAGNLVLKRRVAVAVPARNEAAWIEVCLTRLLAMERDDRIASLRIVVLANNCIDDTAERARRLGGDVEVVEMRLDPDQAHAGGARRAAFEAAAALLHSPEDLLLTTDADTHVAADWLRRTLDHVDAGYDAVAGLARLKGAELRGLDPAHRARLALLRRYYAALDALRAARSDEAWPHHFYEGGASIALTLGCYARIGGAPAPPVGEDKALFQAVRAAGGRVRHPIDVKVFTSCRLAGRAVGGTSDTLDLWGRQAVDEPIHEAPPLNVALGLATPGPALTFADLPAEIDKARALVRIGRERMLLAEAG</sequence>
<evidence type="ECO:0000256" key="2">
    <source>
        <dbReference type="ARBA" id="ARBA00022475"/>
    </source>
</evidence>
<evidence type="ECO:0000259" key="6">
    <source>
        <dbReference type="Pfam" id="PF00535"/>
    </source>
</evidence>
<evidence type="ECO:0000256" key="3">
    <source>
        <dbReference type="ARBA" id="ARBA00022676"/>
    </source>
</evidence>
<dbReference type="PANTHER" id="PTHR43646">
    <property type="entry name" value="GLYCOSYLTRANSFERASE"/>
    <property type="match status" value="1"/>
</dbReference>
<keyword evidence="2" id="KW-1003">Cell membrane</keyword>
<protein>
    <recommendedName>
        <fullName evidence="6">Glycosyltransferase 2-like domain-containing protein</fullName>
    </recommendedName>
</protein>
<keyword evidence="5" id="KW-0472">Membrane</keyword>
<dbReference type="SUPFAM" id="SSF53448">
    <property type="entry name" value="Nucleotide-diphospho-sugar transferases"/>
    <property type="match status" value="1"/>
</dbReference>
<keyword evidence="3" id="KW-0328">Glycosyltransferase</keyword>
<evidence type="ECO:0000256" key="1">
    <source>
        <dbReference type="ARBA" id="ARBA00004236"/>
    </source>
</evidence>
<evidence type="ECO:0000256" key="5">
    <source>
        <dbReference type="ARBA" id="ARBA00023136"/>
    </source>
</evidence>
<evidence type="ECO:0000256" key="4">
    <source>
        <dbReference type="ARBA" id="ARBA00022679"/>
    </source>
</evidence>
<evidence type="ECO:0000313" key="7">
    <source>
        <dbReference type="EMBL" id="PVM92735.1"/>
    </source>
</evidence>
<dbReference type="Pfam" id="PF00535">
    <property type="entry name" value="Glycos_transf_2"/>
    <property type="match status" value="1"/>
</dbReference>
<keyword evidence="8" id="KW-1185">Reference proteome</keyword>
<dbReference type="PANTHER" id="PTHR43646:SF2">
    <property type="entry name" value="GLYCOSYLTRANSFERASE 2-LIKE DOMAIN-CONTAINING PROTEIN"/>
    <property type="match status" value="1"/>
</dbReference>
<organism evidence="7 8">
    <name type="scientific">Caulobacter endophyticus</name>
    <dbReference type="NCBI Taxonomy" id="2172652"/>
    <lineage>
        <taxon>Bacteria</taxon>
        <taxon>Pseudomonadati</taxon>
        <taxon>Pseudomonadota</taxon>
        <taxon>Alphaproteobacteria</taxon>
        <taxon>Caulobacterales</taxon>
        <taxon>Caulobacteraceae</taxon>
        <taxon>Caulobacter</taxon>
    </lineage>
</organism>
<dbReference type="EMBL" id="QDKQ01000024">
    <property type="protein sequence ID" value="PVM92735.1"/>
    <property type="molecule type" value="Genomic_DNA"/>
</dbReference>
<name>A0A2T9K9U1_9CAUL</name>
<proteinExistence type="predicted"/>
<dbReference type="InterPro" id="IPR029044">
    <property type="entry name" value="Nucleotide-diphossugar_trans"/>
</dbReference>
<evidence type="ECO:0000313" key="8">
    <source>
        <dbReference type="Proteomes" id="UP000245073"/>
    </source>
</evidence>
<dbReference type="GO" id="GO:0005886">
    <property type="term" value="C:plasma membrane"/>
    <property type="evidence" value="ECO:0007669"/>
    <property type="project" value="UniProtKB-SubCell"/>
</dbReference>
<dbReference type="AlphaFoldDB" id="A0A2T9K9U1"/>
<comment type="subcellular location">
    <subcellularLocation>
        <location evidence="1">Cell membrane</location>
    </subcellularLocation>
</comment>
<dbReference type="Gene3D" id="3.90.550.10">
    <property type="entry name" value="Spore Coat Polysaccharide Biosynthesis Protein SpsA, Chain A"/>
    <property type="match status" value="1"/>
</dbReference>
<comment type="caution">
    <text evidence="7">The sequence shown here is derived from an EMBL/GenBank/DDBJ whole genome shotgun (WGS) entry which is preliminary data.</text>
</comment>
<gene>
    <name evidence="7" type="ORF">DDF67_05045</name>
</gene>
<dbReference type="GO" id="GO:0016757">
    <property type="term" value="F:glycosyltransferase activity"/>
    <property type="evidence" value="ECO:0007669"/>
    <property type="project" value="UniProtKB-KW"/>
</dbReference>
<reference evidence="7 8" key="1">
    <citation type="submission" date="2018-04" db="EMBL/GenBank/DDBJ databases">
        <title>The genome sequence of Caulobacter sp. 744.</title>
        <authorList>
            <person name="Gao J."/>
            <person name="Sun J."/>
        </authorList>
    </citation>
    <scope>NUCLEOTIDE SEQUENCE [LARGE SCALE GENOMIC DNA]</scope>
    <source>
        <strain evidence="7 8">774</strain>
    </source>
</reference>
<feature type="domain" description="Glycosyltransferase 2-like" evidence="6">
    <location>
        <begin position="17"/>
        <end position="158"/>
    </location>
</feature>
<dbReference type="Proteomes" id="UP000245073">
    <property type="component" value="Unassembled WGS sequence"/>
</dbReference>
<dbReference type="InterPro" id="IPR001173">
    <property type="entry name" value="Glyco_trans_2-like"/>
</dbReference>
<accession>A0A2T9K9U1</accession>
<keyword evidence="4" id="KW-0808">Transferase</keyword>